<organism evidence="4 5">
    <name type="scientific">Novosphingobium colocasiae</name>
    <dbReference type="NCBI Taxonomy" id="1256513"/>
    <lineage>
        <taxon>Bacteria</taxon>
        <taxon>Pseudomonadati</taxon>
        <taxon>Pseudomonadota</taxon>
        <taxon>Alphaproteobacteria</taxon>
        <taxon>Sphingomonadales</taxon>
        <taxon>Sphingomonadaceae</taxon>
        <taxon>Novosphingobium</taxon>
    </lineage>
</organism>
<dbReference type="InterPro" id="IPR025711">
    <property type="entry name" value="PepSY"/>
</dbReference>
<dbReference type="InterPro" id="IPR005625">
    <property type="entry name" value="PepSY-ass_TM"/>
</dbReference>
<feature type="domain" description="PepSY" evidence="3">
    <location>
        <begin position="69"/>
        <end position="125"/>
    </location>
</feature>
<keyword evidence="2" id="KW-1133">Transmembrane helix</keyword>
<dbReference type="PANTHER" id="PTHR34219">
    <property type="entry name" value="IRON-REGULATED INNER MEMBRANE PROTEIN-RELATED"/>
    <property type="match status" value="1"/>
</dbReference>
<feature type="transmembrane region" description="Helical" evidence="2">
    <location>
        <begin position="384"/>
        <end position="405"/>
    </location>
</feature>
<dbReference type="Proteomes" id="UP000648075">
    <property type="component" value="Unassembled WGS sequence"/>
</dbReference>
<keyword evidence="2" id="KW-0812">Transmembrane</keyword>
<evidence type="ECO:0000256" key="2">
    <source>
        <dbReference type="SAM" id="Phobius"/>
    </source>
</evidence>
<sequence length="466" mass="50878">MTSAATEADEGTVTHGYRSVWRWHFYAALWTAPLLVILTLTGAIYLFDREFDGWWNRDIQTVAAGPVSLSLARQEAVVRAAFPGGEISRVRLPHGAGEAAVWNVTSAQGAIRDVYVDPYRGQITGTADPATQPMNVVRDLHGTLLGGEIGSHVVELVACWTLVMMATGIWLWWPRKWKARGVFVPRLATRGRRFWRDLHAIPSIFNAVFVILLVLTGLPWSAFWGPQFAKIGEVIPFVAASPNFKAPPKADGSTGANPHAAHQQMAAADPDSAKVPWTIRHIHQPHGSGHGAVGIADIEALLPKLDRARFGGGVRIFYPRDKEGVFMISYVPDKAEGERTIYVDPGSGRILGNIGWADYSPTAKAVEWGVMTHMGRQYGLPNQIANLVVCLTLVAGIAAGLTLWWKRRPQGQLAAPQLKTGDRMPGGMKVLLAVLAILFPLVGATMVPVLAWGLWRQRRRALGEPG</sequence>
<feature type="region of interest" description="Disordered" evidence="1">
    <location>
        <begin position="248"/>
        <end position="267"/>
    </location>
</feature>
<reference evidence="4" key="1">
    <citation type="journal article" date="2014" name="Int. J. Syst. Evol. Microbiol.">
        <title>Complete genome sequence of Corynebacterium casei LMG S-19264T (=DSM 44701T), isolated from a smear-ripened cheese.</title>
        <authorList>
            <consortium name="US DOE Joint Genome Institute (JGI-PGF)"/>
            <person name="Walter F."/>
            <person name="Albersmeier A."/>
            <person name="Kalinowski J."/>
            <person name="Ruckert C."/>
        </authorList>
    </citation>
    <scope>NUCLEOTIDE SEQUENCE</scope>
    <source>
        <strain evidence="4">KCTC 32255</strain>
    </source>
</reference>
<keyword evidence="5" id="KW-1185">Reference proteome</keyword>
<feature type="transmembrane region" description="Helical" evidence="2">
    <location>
        <begin position="430"/>
        <end position="455"/>
    </location>
</feature>
<proteinExistence type="predicted"/>
<feature type="transmembrane region" description="Helical" evidence="2">
    <location>
        <begin position="200"/>
        <end position="220"/>
    </location>
</feature>
<dbReference type="Pfam" id="PF03413">
    <property type="entry name" value="PepSY"/>
    <property type="match status" value="1"/>
</dbReference>
<dbReference type="PANTHER" id="PTHR34219:SF1">
    <property type="entry name" value="PEPSY DOMAIN-CONTAINING PROTEIN"/>
    <property type="match status" value="1"/>
</dbReference>
<evidence type="ECO:0000313" key="5">
    <source>
        <dbReference type="Proteomes" id="UP000648075"/>
    </source>
</evidence>
<name>A0A918PHL7_9SPHN</name>
<protein>
    <submittedName>
        <fullName evidence="4">Peptidase</fullName>
    </submittedName>
</protein>
<gene>
    <name evidence="4" type="ORF">GCM10011614_26580</name>
</gene>
<evidence type="ECO:0000259" key="3">
    <source>
        <dbReference type="Pfam" id="PF03413"/>
    </source>
</evidence>
<comment type="caution">
    <text evidence="4">The sequence shown here is derived from an EMBL/GenBank/DDBJ whole genome shotgun (WGS) entry which is preliminary data.</text>
</comment>
<dbReference type="EMBL" id="BMZA01000011">
    <property type="protein sequence ID" value="GGZ10368.1"/>
    <property type="molecule type" value="Genomic_DNA"/>
</dbReference>
<dbReference type="AlphaFoldDB" id="A0A918PHL7"/>
<dbReference type="RefSeq" id="WP_189621703.1">
    <property type="nucleotide sequence ID" value="NZ_BMZA01000011.1"/>
</dbReference>
<feature type="transmembrane region" description="Helical" evidence="2">
    <location>
        <begin position="23"/>
        <end position="47"/>
    </location>
</feature>
<reference evidence="4" key="2">
    <citation type="submission" date="2020-09" db="EMBL/GenBank/DDBJ databases">
        <authorList>
            <person name="Sun Q."/>
            <person name="Kim S."/>
        </authorList>
    </citation>
    <scope>NUCLEOTIDE SEQUENCE</scope>
    <source>
        <strain evidence="4">KCTC 32255</strain>
    </source>
</reference>
<dbReference type="Pfam" id="PF03929">
    <property type="entry name" value="PepSY_TM"/>
    <property type="match status" value="1"/>
</dbReference>
<feature type="transmembrane region" description="Helical" evidence="2">
    <location>
        <begin position="153"/>
        <end position="173"/>
    </location>
</feature>
<evidence type="ECO:0000256" key="1">
    <source>
        <dbReference type="SAM" id="MobiDB-lite"/>
    </source>
</evidence>
<keyword evidence="2" id="KW-0472">Membrane</keyword>
<evidence type="ECO:0000313" key="4">
    <source>
        <dbReference type="EMBL" id="GGZ10368.1"/>
    </source>
</evidence>
<accession>A0A918PHL7</accession>